<dbReference type="InterPro" id="IPR058532">
    <property type="entry name" value="YjbR/MT2646/Rv2570-like"/>
</dbReference>
<proteinExistence type="predicted"/>
<evidence type="ECO:0000313" key="2">
    <source>
        <dbReference type="Proteomes" id="UP000004892"/>
    </source>
</evidence>
<gene>
    <name evidence="1" type="ORF">HMPREF9449_00706</name>
</gene>
<dbReference type="InterPro" id="IPR038056">
    <property type="entry name" value="YjbR-like_sf"/>
</dbReference>
<dbReference type="eggNOG" id="COG2315">
    <property type="taxonomic scope" value="Bacteria"/>
</dbReference>
<reference evidence="1 2" key="1">
    <citation type="submission" date="2012-01" db="EMBL/GenBank/DDBJ databases">
        <title>The Genome Sequence of Odoribacter laneus YIT 12061.</title>
        <authorList>
            <consortium name="The Broad Institute Genome Sequencing Platform"/>
            <person name="Earl A."/>
            <person name="Ward D."/>
            <person name="Feldgarden M."/>
            <person name="Gevers D."/>
            <person name="Morotomi M."/>
            <person name="Young S.K."/>
            <person name="Zeng Q."/>
            <person name="Gargeya S."/>
            <person name="Fitzgerald M."/>
            <person name="Haas B."/>
            <person name="Abouelleil A."/>
            <person name="Alvarado L."/>
            <person name="Arachchi H.M."/>
            <person name="Berlin A."/>
            <person name="Chapman S.B."/>
            <person name="Gearin G."/>
            <person name="Goldberg J."/>
            <person name="Griggs A."/>
            <person name="Gujja S."/>
            <person name="Hansen M."/>
            <person name="Heiman D."/>
            <person name="Howarth C."/>
            <person name="Larimer J."/>
            <person name="Lui A."/>
            <person name="MacDonald P.J.P."/>
            <person name="McCowen C."/>
            <person name="Montmayeur A."/>
            <person name="Murphy C."/>
            <person name="Neiman D."/>
            <person name="Pearson M."/>
            <person name="Priest M."/>
            <person name="Roberts A."/>
            <person name="Saif S."/>
            <person name="Shea T."/>
            <person name="Sisk P."/>
            <person name="Stolte C."/>
            <person name="Sykes S."/>
            <person name="Wortman J."/>
            <person name="Nusbaum C."/>
            <person name="Birren B."/>
        </authorList>
    </citation>
    <scope>NUCLEOTIDE SEQUENCE [LARGE SCALE GENOMIC DNA]</scope>
    <source>
        <strain evidence="1 2">YIT 12061</strain>
    </source>
</reference>
<name>H1DEM0_9BACT</name>
<keyword evidence="2" id="KW-1185">Reference proteome</keyword>
<dbReference type="PANTHER" id="PTHR35145:SF1">
    <property type="entry name" value="CYTOPLASMIC PROTEIN"/>
    <property type="match status" value="1"/>
</dbReference>
<dbReference type="Proteomes" id="UP000004892">
    <property type="component" value="Unassembled WGS sequence"/>
</dbReference>
<sequence length="121" mass="14236">MNIEEFREYCLAVKGAEECMPFDNQTLVYKVMGKMFTYVSLQPKDGRFCANMKCAPEKSIELMEQYRDIFFGYYSDKKYWITVHLEGDVPNALIQELIRHSVEQVIQKLPKSKQALYNSMI</sequence>
<dbReference type="PATRIC" id="fig|742817.3.peg.757"/>
<dbReference type="HOGENOM" id="CLU_105851_1_1_10"/>
<dbReference type="Gene3D" id="3.90.1150.30">
    <property type="match status" value="1"/>
</dbReference>
<evidence type="ECO:0000313" key="1">
    <source>
        <dbReference type="EMBL" id="EHP49920.1"/>
    </source>
</evidence>
<dbReference type="SUPFAM" id="SSF142906">
    <property type="entry name" value="YjbR-like"/>
    <property type="match status" value="1"/>
</dbReference>
<protein>
    <recommendedName>
        <fullName evidence="3">MmcQ/YjbR family DNA-binding protein</fullName>
    </recommendedName>
</protein>
<dbReference type="RefSeq" id="WP_009135854.1">
    <property type="nucleotide sequence ID" value="NZ_JH594596.1"/>
</dbReference>
<evidence type="ECO:0008006" key="3">
    <source>
        <dbReference type="Google" id="ProtNLM"/>
    </source>
</evidence>
<dbReference type="EMBL" id="ADMC01000008">
    <property type="protein sequence ID" value="EHP49920.1"/>
    <property type="molecule type" value="Genomic_DNA"/>
</dbReference>
<accession>H1DEM0</accession>
<organism evidence="1 2">
    <name type="scientific">Odoribacter laneus YIT 12061</name>
    <dbReference type="NCBI Taxonomy" id="742817"/>
    <lineage>
        <taxon>Bacteria</taxon>
        <taxon>Pseudomonadati</taxon>
        <taxon>Bacteroidota</taxon>
        <taxon>Bacteroidia</taxon>
        <taxon>Bacteroidales</taxon>
        <taxon>Odoribacteraceae</taxon>
        <taxon>Odoribacter</taxon>
    </lineage>
</organism>
<dbReference type="InterPro" id="IPR007351">
    <property type="entry name" value="YjbR"/>
</dbReference>
<dbReference type="Pfam" id="PF04237">
    <property type="entry name" value="YjbR"/>
    <property type="match status" value="1"/>
</dbReference>
<comment type="caution">
    <text evidence="1">The sequence shown here is derived from an EMBL/GenBank/DDBJ whole genome shotgun (WGS) entry which is preliminary data.</text>
</comment>
<dbReference type="PANTHER" id="PTHR35145">
    <property type="entry name" value="CYTOPLASMIC PROTEIN-RELATED"/>
    <property type="match status" value="1"/>
</dbReference>
<dbReference type="GeneID" id="98068331"/>
<dbReference type="AlphaFoldDB" id="H1DEM0"/>